<dbReference type="PANTHER" id="PTHR32071">
    <property type="entry name" value="TRANSCRIPTIONAL REGULATORY PROTEIN"/>
    <property type="match status" value="1"/>
</dbReference>
<dbReference type="Gene3D" id="1.10.8.60">
    <property type="match status" value="1"/>
</dbReference>
<organism evidence="6 7">
    <name type="scientific">Enterococcus avium</name>
    <name type="common">Streptococcus avium</name>
    <dbReference type="NCBI Taxonomy" id="33945"/>
    <lineage>
        <taxon>Bacteria</taxon>
        <taxon>Bacillati</taxon>
        <taxon>Bacillota</taxon>
        <taxon>Bacilli</taxon>
        <taxon>Lactobacillales</taxon>
        <taxon>Enterococcaceae</taxon>
        <taxon>Enterococcus</taxon>
    </lineage>
</organism>
<dbReference type="InterPro" id="IPR002078">
    <property type="entry name" value="Sigma_54_int"/>
</dbReference>
<dbReference type="AlphaFoldDB" id="A0A2N8PRH1"/>
<comment type="caution">
    <text evidence="6">The sequence shown here is derived from an EMBL/GenBank/DDBJ whole genome shotgun (WGS) entry which is preliminary data.</text>
</comment>
<evidence type="ECO:0000256" key="1">
    <source>
        <dbReference type="ARBA" id="ARBA00022741"/>
    </source>
</evidence>
<dbReference type="PROSITE" id="PS50045">
    <property type="entry name" value="SIGMA54_INTERACT_4"/>
    <property type="match status" value="1"/>
</dbReference>
<dbReference type="InterPro" id="IPR002197">
    <property type="entry name" value="HTH_Fis"/>
</dbReference>
<dbReference type="InterPro" id="IPR010524">
    <property type="entry name" value="Sig_transdc_resp-reg_PrpR_N"/>
</dbReference>
<dbReference type="InterPro" id="IPR027417">
    <property type="entry name" value="P-loop_NTPase"/>
</dbReference>
<evidence type="ECO:0000313" key="7">
    <source>
        <dbReference type="Proteomes" id="UP000288388"/>
    </source>
</evidence>
<evidence type="ECO:0000313" key="6">
    <source>
        <dbReference type="EMBL" id="RVU92826.1"/>
    </source>
</evidence>
<dbReference type="InterPro" id="IPR058031">
    <property type="entry name" value="AAA_lid_NorR"/>
</dbReference>
<dbReference type="Pfam" id="PF02954">
    <property type="entry name" value="HTH_8"/>
    <property type="match status" value="1"/>
</dbReference>
<protein>
    <submittedName>
        <fullName evidence="6">Sigma-54-dependent Fis family transcriptional regulator</fullName>
    </submittedName>
</protein>
<dbReference type="InterPro" id="IPR009057">
    <property type="entry name" value="Homeodomain-like_sf"/>
</dbReference>
<evidence type="ECO:0000256" key="4">
    <source>
        <dbReference type="ARBA" id="ARBA00023163"/>
    </source>
</evidence>
<dbReference type="GO" id="GO:0006355">
    <property type="term" value="P:regulation of DNA-templated transcription"/>
    <property type="evidence" value="ECO:0007669"/>
    <property type="project" value="InterPro"/>
</dbReference>
<dbReference type="Gene3D" id="3.40.50.300">
    <property type="entry name" value="P-loop containing nucleotide triphosphate hydrolases"/>
    <property type="match status" value="1"/>
</dbReference>
<gene>
    <name evidence="6" type="ORF">EK398_20340</name>
</gene>
<dbReference type="PRINTS" id="PR01590">
    <property type="entry name" value="HTHFIS"/>
</dbReference>
<dbReference type="Pfam" id="PF06506">
    <property type="entry name" value="PrpR_N"/>
    <property type="match status" value="1"/>
</dbReference>
<dbReference type="RefSeq" id="WP_102872802.1">
    <property type="nucleotide sequence ID" value="NZ_CAXSQU010000100.1"/>
</dbReference>
<keyword evidence="4" id="KW-0804">Transcription</keyword>
<dbReference type="GO" id="GO:0000156">
    <property type="term" value="F:phosphorelay response regulator activity"/>
    <property type="evidence" value="ECO:0007669"/>
    <property type="project" value="InterPro"/>
</dbReference>
<dbReference type="Pfam" id="PF25601">
    <property type="entry name" value="AAA_lid_14"/>
    <property type="match status" value="1"/>
</dbReference>
<accession>A0A2N8PRH1</accession>
<keyword evidence="2" id="KW-0067">ATP-binding</keyword>
<dbReference type="Proteomes" id="UP000288388">
    <property type="component" value="Unassembled WGS sequence"/>
</dbReference>
<dbReference type="SUPFAM" id="SSF52540">
    <property type="entry name" value="P-loop containing nucleoside triphosphate hydrolases"/>
    <property type="match status" value="1"/>
</dbReference>
<dbReference type="Gene3D" id="3.40.50.10660">
    <property type="entry name" value="PrpR receptor domain-like"/>
    <property type="match status" value="1"/>
</dbReference>
<evidence type="ECO:0000256" key="2">
    <source>
        <dbReference type="ARBA" id="ARBA00022840"/>
    </source>
</evidence>
<dbReference type="GO" id="GO:0005524">
    <property type="term" value="F:ATP binding"/>
    <property type="evidence" value="ECO:0007669"/>
    <property type="project" value="UniProtKB-KW"/>
</dbReference>
<evidence type="ECO:0000259" key="5">
    <source>
        <dbReference type="PROSITE" id="PS50045"/>
    </source>
</evidence>
<dbReference type="SUPFAM" id="SSF46689">
    <property type="entry name" value="Homeodomain-like"/>
    <property type="match status" value="1"/>
</dbReference>
<reference evidence="6 7" key="1">
    <citation type="submission" date="2018-12" db="EMBL/GenBank/DDBJ databases">
        <title>A novel vanA-carrying plasmid in a clinical isolate of Enterococcus avium.</title>
        <authorList>
            <person name="Bernasconi O.J."/>
            <person name="Luzzaro F."/>
            <person name="Endimiani A."/>
        </authorList>
    </citation>
    <scope>NUCLEOTIDE SEQUENCE [LARGE SCALE GENOMIC DNA]</scope>
    <source>
        <strain evidence="6 7">LC0559/18</strain>
    </source>
</reference>
<name>A0A2N8PRH1_ENTAV</name>
<keyword evidence="3" id="KW-0805">Transcription regulation</keyword>
<dbReference type="Gene3D" id="3.40.50.2300">
    <property type="match status" value="1"/>
</dbReference>
<proteinExistence type="predicted"/>
<dbReference type="GO" id="GO:0043565">
    <property type="term" value="F:sequence-specific DNA binding"/>
    <property type="evidence" value="ECO:0007669"/>
    <property type="project" value="InterPro"/>
</dbReference>
<dbReference type="Gene3D" id="1.10.10.60">
    <property type="entry name" value="Homeodomain-like"/>
    <property type="match status" value="1"/>
</dbReference>
<dbReference type="SUPFAM" id="SSF159800">
    <property type="entry name" value="PrpR receptor domain-like"/>
    <property type="match status" value="1"/>
</dbReference>
<feature type="domain" description="Sigma-54 factor interaction" evidence="5">
    <location>
        <begin position="306"/>
        <end position="510"/>
    </location>
</feature>
<sequence length="594" mass="68355">MSAKIKILGIAPYEELNNSMSIVSKQFTDVESDIYTADLKEGQKIASELFENDYDAIISRGGTADLIRQVVSIPVIDVSISIYDILGTIRLAKNYTENFAIVGYASITETAHLLCDILGYTIKIITLDESTDTSMTLDILIEEQYEMILCDAITNRLALTKSINTILITSGFESIKHAYQEALTIAKQLKRVIHEKTVLEESLHQQKQDFIIIDEAFQVYYANTSNDLSSSIAKFLNTKKDMTDENQYYHTFKNKVYMLNVKKIMVDERTYYSCILKISTPPIINNRFGIFYQKRSEVEEIFTTKLLFTQFIQEETKRNLQRIKNFYNSIIIVGETGTAKSSIAYQTFLNQEMHNNQLISIDAKLMNEKMWKFLVNPTNGPLVDEHNTLLFQNIEQLSVRDAEQLITIVKNTKLLQRNNLLFTYNTNNASEEKIYNRLLFELNCASIYAPPLKERKHELSVITTLLLNKINIECNKDVLGFEPNALKEFLAFEWPGNFNQLQSALKELVINATTHYISEHQVIQLLKKERLIQHFSDSHLGSFTLQTKVENPTLFDYSKEIILNVLEQNNGNQTKTAEQLGISRTTLWRYLKTD</sequence>
<dbReference type="EMBL" id="RYZS01000002">
    <property type="protein sequence ID" value="RVU92826.1"/>
    <property type="molecule type" value="Genomic_DNA"/>
</dbReference>
<keyword evidence="1" id="KW-0547">Nucleotide-binding</keyword>
<evidence type="ECO:0000256" key="3">
    <source>
        <dbReference type="ARBA" id="ARBA00023015"/>
    </source>
</evidence>